<evidence type="ECO:0000313" key="1">
    <source>
        <dbReference type="EMBL" id="KAL3682869.1"/>
    </source>
</evidence>
<keyword evidence="2" id="KW-1185">Reference proteome</keyword>
<gene>
    <name evidence="1" type="ORF">R1sor_000891</name>
</gene>
<protein>
    <submittedName>
        <fullName evidence="1">Uncharacterized protein</fullName>
    </submittedName>
</protein>
<dbReference type="EMBL" id="JBJQOH010000006">
    <property type="protein sequence ID" value="KAL3682869.1"/>
    <property type="molecule type" value="Genomic_DNA"/>
</dbReference>
<reference evidence="1 2" key="1">
    <citation type="submission" date="2024-09" db="EMBL/GenBank/DDBJ databases">
        <title>Chromosome-scale assembly of Riccia sorocarpa.</title>
        <authorList>
            <person name="Paukszto L."/>
        </authorList>
    </citation>
    <scope>NUCLEOTIDE SEQUENCE [LARGE SCALE GENOMIC DNA]</scope>
    <source>
        <strain evidence="1">LP-2024</strain>
        <tissue evidence="1">Aerial parts of the thallus</tissue>
    </source>
</reference>
<dbReference type="AlphaFoldDB" id="A0ABD3GYE4"/>
<name>A0ABD3GYE4_9MARC</name>
<proteinExistence type="predicted"/>
<evidence type="ECO:0000313" key="2">
    <source>
        <dbReference type="Proteomes" id="UP001633002"/>
    </source>
</evidence>
<organism evidence="1 2">
    <name type="scientific">Riccia sorocarpa</name>
    <dbReference type="NCBI Taxonomy" id="122646"/>
    <lineage>
        <taxon>Eukaryota</taxon>
        <taxon>Viridiplantae</taxon>
        <taxon>Streptophyta</taxon>
        <taxon>Embryophyta</taxon>
        <taxon>Marchantiophyta</taxon>
        <taxon>Marchantiopsida</taxon>
        <taxon>Marchantiidae</taxon>
        <taxon>Marchantiales</taxon>
        <taxon>Ricciaceae</taxon>
        <taxon>Riccia</taxon>
    </lineage>
</organism>
<comment type="caution">
    <text evidence="1">The sequence shown here is derived from an EMBL/GenBank/DDBJ whole genome shotgun (WGS) entry which is preliminary data.</text>
</comment>
<dbReference type="Proteomes" id="UP001633002">
    <property type="component" value="Unassembled WGS sequence"/>
</dbReference>
<sequence>MKITDLLQSLADRRGGLQQTALSRSRGPELAVTHGVAIDEDKERGHNKLIAEADKQIIRRGLRWASPI</sequence>
<accession>A0ABD3GYE4</accession>